<keyword evidence="8 15" id="KW-0547">Nucleotide-binding</keyword>
<evidence type="ECO:0000256" key="4">
    <source>
        <dbReference type="ARBA" id="ARBA00011988"/>
    </source>
</evidence>
<evidence type="ECO:0000256" key="7">
    <source>
        <dbReference type="ARBA" id="ARBA00022679"/>
    </source>
</evidence>
<feature type="active site" evidence="15">
    <location>
        <position position="177"/>
    </location>
</feature>
<comment type="similarity">
    <text evidence="3 15">Belongs to the protein kinase superfamily. KdkA/RfaP family.</text>
</comment>
<evidence type="ECO:0000313" key="17">
    <source>
        <dbReference type="Proteomes" id="UP000319980"/>
    </source>
</evidence>
<keyword evidence="7 15" id="KW-0808">Transferase</keyword>
<protein>
    <recommendedName>
        <fullName evidence="13 15">3-deoxy-D-manno-octulosonic acid kinase</fullName>
        <shortName evidence="15">Kdo kinase</shortName>
        <ecNumber evidence="4 15">2.7.1.166</ecNumber>
    </recommendedName>
</protein>
<dbReference type="GO" id="GO:0005886">
    <property type="term" value="C:plasma membrane"/>
    <property type="evidence" value="ECO:0007669"/>
    <property type="project" value="UniProtKB-SubCell"/>
</dbReference>
<reference evidence="16 17" key="1">
    <citation type="journal article" date="2008" name="Int. J. Syst. Evol. Microbiol.">
        <title>Luteimonas marina sp. nov., isolated from seawater.</title>
        <authorList>
            <person name="Baik K.S."/>
            <person name="Park S.C."/>
            <person name="Kim M.S."/>
            <person name="Kim E.M."/>
            <person name="Park C."/>
            <person name="Chun J."/>
            <person name="Seong C.N."/>
        </authorList>
    </citation>
    <scope>NUCLEOTIDE SEQUENCE [LARGE SCALE GENOMIC DNA]</scope>
    <source>
        <strain evidence="16 17">FR1330</strain>
    </source>
</reference>
<dbReference type="SUPFAM" id="SSF56112">
    <property type="entry name" value="Protein kinase-like (PK-like)"/>
    <property type="match status" value="1"/>
</dbReference>
<keyword evidence="12 15" id="KW-0472">Membrane</keyword>
<proteinExistence type="inferred from homology"/>
<dbReference type="RefSeq" id="WP_146387619.1">
    <property type="nucleotide sequence ID" value="NZ_VOHK01000004.1"/>
</dbReference>
<dbReference type="EMBL" id="VOHK01000004">
    <property type="protein sequence ID" value="TWT20102.1"/>
    <property type="molecule type" value="Genomic_DNA"/>
</dbReference>
<sequence length="251" mass="28724">MVAFDATESLTPFHDDRSGEYGAILFDATQLRQVDPRWFDPQQWGARAQQVDGSGRGGAWFIDASHGPCVLRQYLRGGFAAKFSRDRYLWRGANRTRSFAEFRLLRELVRRKCPVPQPVAACYLRDRLSYRAWIIVERLVGVRSLADLVLESPADAPWEATGRLVARFHREGLEHADLNAHNLLYDAAGKGWMIDFDRSRMHIPATAWRERNLARLLRSLHKVGGESRREAVDAGFARLREAYDARWAKGN</sequence>
<gene>
    <name evidence="15" type="primary">kdkA</name>
    <name evidence="16" type="ORF">FQY83_10145</name>
</gene>
<keyword evidence="10 15" id="KW-0067">ATP-binding</keyword>
<keyword evidence="5 15" id="KW-1003">Cell membrane</keyword>
<dbReference type="Proteomes" id="UP000319980">
    <property type="component" value="Unassembled WGS sequence"/>
</dbReference>
<evidence type="ECO:0000256" key="6">
    <source>
        <dbReference type="ARBA" id="ARBA00022519"/>
    </source>
</evidence>
<comment type="catalytic activity">
    <reaction evidence="14 15">
        <text>an alpha-Kdo-(2-&gt;6)-lipid IVA + ATP = a 4-O-phospho-alpha-Kdo-(2-&gt;6)-lipid IVA + ADP + H(+)</text>
        <dbReference type="Rhea" id="RHEA:74271"/>
        <dbReference type="ChEBI" id="CHEBI:15378"/>
        <dbReference type="ChEBI" id="CHEBI:30616"/>
        <dbReference type="ChEBI" id="CHEBI:176428"/>
        <dbReference type="ChEBI" id="CHEBI:193140"/>
        <dbReference type="ChEBI" id="CHEBI:456216"/>
        <dbReference type="EC" id="2.7.1.166"/>
    </reaction>
</comment>
<evidence type="ECO:0000256" key="13">
    <source>
        <dbReference type="ARBA" id="ARBA00029511"/>
    </source>
</evidence>
<evidence type="ECO:0000313" key="16">
    <source>
        <dbReference type="EMBL" id="TWT20102.1"/>
    </source>
</evidence>
<accession>A0A5C5U3B8</accession>
<keyword evidence="6 15" id="KW-0997">Cell inner membrane</keyword>
<dbReference type="EC" id="2.7.1.166" evidence="4 15"/>
<evidence type="ECO:0000256" key="2">
    <source>
        <dbReference type="ARBA" id="ARBA00004713"/>
    </source>
</evidence>
<keyword evidence="17" id="KW-1185">Reference proteome</keyword>
<comment type="function">
    <text evidence="15">Catalyzes the ATP-dependent phosphorylation of the 3-deoxy-D-manno-octulosonic acid (Kdo) residue in Kdo-lipid IV(A) at the 4-OH position.</text>
</comment>
<comment type="subcellular location">
    <subcellularLocation>
        <location evidence="1 15">Cell inner membrane</location>
        <topology evidence="1 15">Peripheral membrane protein</topology>
        <orientation evidence="1 15">Cytoplasmic side</orientation>
    </subcellularLocation>
</comment>
<dbReference type="GO" id="GO:0016773">
    <property type="term" value="F:phosphotransferase activity, alcohol group as acceptor"/>
    <property type="evidence" value="ECO:0007669"/>
    <property type="project" value="UniProtKB-UniRule"/>
</dbReference>
<evidence type="ECO:0000256" key="14">
    <source>
        <dbReference type="ARBA" id="ARBA00034417"/>
    </source>
</evidence>
<evidence type="ECO:0000256" key="5">
    <source>
        <dbReference type="ARBA" id="ARBA00022475"/>
    </source>
</evidence>
<dbReference type="OrthoDB" id="6854449at2"/>
<dbReference type="GO" id="GO:0005524">
    <property type="term" value="F:ATP binding"/>
    <property type="evidence" value="ECO:0007669"/>
    <property type="project" value="UniProtKB-UniRule"/>
</dbReference>
<evidence type="ECO:0000256" key="10">
    <source>
        <dbReference type="ARBA" id="ARBA00022840"/>
    </source>
</evidence>
<comment type="caution">
    <text evidence="16">The sequence shown here is derived from an EMBL/GenBank/DDBJ whole genome shotgun (WGS) entry which is preliminary data.</text>
</comment>
<dbReference type="InterPro" id="IPR022826">
    <property type="entry name" value="KDO_kinase"/>
</dbReference>
<evidence type="ECO:0000256" key="15">
    <source>
        <dbReference type="HAMAP-Rule" id="MF_00521"/>
    </source>
</evidence>
<dbReference type="UniPathway" id="UPA00958"/>
<dbReference type="GO" id="GO:0016301">
    <property type="term" value="F:kinase activity"/>
    <property type="evidence" value="ECO:0007669"/>
    <property type="project" value="UniProtKB-KW"/>
</dbReference>
<dbReference type="Pfam" id="PF06293">
    <property type="entry name" value="Kdo"/>
    <property type="match status" value="1"/>
</dbReference>
<keyword evidence="9 15" id="KW-0418">Kinase</keyword>
<dbReference type="GO" id="GO:0009244">
    <property type="term" value="P:lipopolysaccharide core region biosynthetic process"/>
    <property type="evidence" value="ECO:0007669"/>
    <property type="project" value="UniProtKB-UniRule"/>
</dbReference>
<comment type="pathway">
    <text evidence="2 15">Bacterial outer membrane biogenesis; LPS core biosynthesis.</text>
</comment>
<dbReference type="Gene3D" id="1.10.510.10">
    <property type="entry name" value="Transferase(Phosphotransferase) domain 1"/>
    <property type="match status" value="1"/>
</dbReference>
<evidence type="ECO:0000256" key="1">
    <source>
        <dbReference type="ARBA" id="ARBA00004515"/>
    </source>
</evidence>
<organism evidence="16 17">
    <name type="scientific">Luteimonas marina</name>
    <dbReference type="NCBI Taxonomy" id="488485"/>
    <lineage>
        <taxon>Bacteria</taxon>
        <taxon>Pseudomonadati</taxon>
        <taxon>Pseudomonadota</taxon>
        <taxon>Gammaproteobacteria</taxon>
        <taxon>Lysobacterales</taxon>
        <taxon>Lysobacteraceae</taxon>
        <taxon>Luteimonas</taxon>
    </lineage>
</organism>
<dbReference type="HAMAP" id="MF_00521">
    <property type="entry name" value="KDO_kinase"/>
    <property type="match status" value="1"/>
</dbReference>
<dbReference type="NCBIfam" id="NF002475">
    <property type="entry name" value="PRK01723.1"/>
    <property type="match status" value="1"/>
</dbReference>
<evidence type="ECO:0000256" key="3">
    <source>
        <dbReference type="ARBA" id="ARBA00010327"/>
    </source>
</evidence>
<name>A0A5C5U3B8_9GAMM</name>
<dbReference type="InterPro" id="IPR011009">
    <property type="entry name" value="Kinase-like_dom_sf"/>
</dbReference>
<keyword evidence="11 15" id="KW-0448">Lipopolysaccharide biosynthesis</keyword>
<evidence type="ECO:0000256" key="12">
    <source>
        <dbReference type="ARBA" id="ARBA00023136"/>
    </source>
</evidence>
<evidence type="ECO:0000256" key="9">
    <source>
        <dbReference type="ARBA" id="ARBA00022777"/>
    </source>
</evidence>
<evidence type="ECO:0000256" key="8">
    <source>
        <dbReference type="ARBA" id="ARBA00022741"/>
    </source>
</evidence>
<dbReference type="AlphaFoldDB" id="A0A5C5U3B8"/>
<evidence type="ECO:0000256" key="11">
    <source>
        <dbReference type="ARBA" id="ARBA00022985"/>
    </source>
</evidence>